<dbReference type="AlphaFoldDB" id="A0A1V0BH99"/>
<dbReference type="InterPro" id="IPR031893">
    <property type="entry name" value="Phage_tail_APC"/>
</dbReference>
<gene>
    <name evidence="2" type="ORF">B5M06_14725</name>
</gene>
<dbReference type="GeneID" id="83040564"/>
<evidence type="ECO:0000313" key="3">
    <source>
        <dbReference type="Proteomes" id="UP000242792"/>
    </source>
</evidence>
<name>A0A1V0BH99_9BURK</name>
<feature type="domain" description="Phage tail assembly chaperone-like" evidence="1">
    <location>
        <begin position="83"/>
        <end position="141"/>
    </location>
</feature>
<evidence type="ECO:0000313" key="2">
    <source>
        <dbReference type="EMBL" id="AQZ99315.1"/>
    </source>
</evidence>
<dbReference type="EMBL" id="CP020121">
    <property type="protein sequence ID" value="AQZ99315.1"/>
    <property type="molecule type" value="Genomic_DNA"/>
</dbReference>
<dbReference type="Pfam" id="PF16778">
    <property type="entry name" value="Phage_tail_APC"/>
    <property type="match status" value="1"/>
</dbReference>
<sequence>MTQICITVLDEHGAPVRELSGAVDQVALNLQPGSTFIEGHAAGDWWADGVWHTKPERPSPLATWDWQTHQWVTDADAEAAAAWEHVRAQRDQLLAATDWRVVRAQEQGAPLDSAWIAYRQALRDITQQPDPHNIIWPQTPAEGSE</sequence>
<reference evidence="2 3" key="1">
    <citation type="submission" date="2017-03" db="EMBL/GenBank/DDBJ databases">
        <title>Rapid Whole Genome Sequencing of Comamonas kerstersii Causing Continuous ambulatory Peritoneal Dialysis-Associated Peritonitis.</title>
        <authorList>
            <person name="Zheng B."/>
        </authorList>
    </citation>
    <scope>NUCLEOTIDE SEQUENCE [LARGE SCALE GENOMIC DNA]</scope>
    <source>
        <strain evidence="2 3">8943</strain>
    </source>
</reference>
<dbReference type="OrthoDB" id="5465054at2"/>
<dbReference type="KEGG" id="cke:B5M06_14725"/>
<dbReference type="Gene3D" id="6.10.140.1310">
    <property type="match status" value="1"/>
</dbReference>
<dbReference type="Proteomes" id="UP000242792">
    <property type="component" value="Chromosome"/>
</dbReference>
<evidence type="ECO:0000259" key="1">
    <source>
        <dbReference type="Pfam" id="PF16778"/>
    </source>
</evidence>
<organism evidence="2 3">
    <name type="scientific">Comamonas kerstersii</name>
    <dbReference type="NCBI Taxonomy" id="225992"/>
    <lineage>
        <taxon>Bacteria</taxon>
        <taxon>Pseudomonadati</taxon>
        <taxon>Pseudomonadota</taxon>
        <taxon>Betaproteobacteria</taxon>
        <taxon>Burkholderiales</taxon>
        <taxon>Comamonadaceae</taxon>
        <taxon>Comamonas</taxon>
    </lineage>
</organism>
<proteinExistence type="predicted"/>
<accession>A0A1V0BH99</accession>
<dbReference type="RefSeq" id="WP_054067864.1">
    <property type="nucleotide sequence ID" value="NZ_CP020121.1"/>
</dbReference>
<protein>
    <recommendedName>
        <fullName evidence="1">Phage tail assembly chaperone-like domain-containing protein</fullName>
    </recommendedName>
</protein>